<feature type="coiled-coil region" evidence="1">
    <location>
        <begin position="54"/>
        <end position="88"/>
    </location>
</feature>
<dbReference type="Proteomes" id="UP000192783">
    <property type="component" value="Unassembled WGS sequence"/>
</dbReference>
<keyword evidence="6" id="KW-1185">Reference proteome</keyword>
<gene>
    <name evidence="5" type="ORF">SAMN02746041_01851</name>
</gene>
<evidence type="ECO:0000313" key="5">
    <source>
        <dbReference type="EMBL" id="SMC23904.1"/>
    </source>
</evidence>
<evidence type="ECO:0000313" key="6">
    <source>
        <dbReference type="Proteomes" id="UP000192783"/>
    </source>
</evidence>
<evidence type="ECO:0000256" key="3">
    <source>
        <dbReference type="SAM" id="Phobius"/>
    </source>
</evidence>
<feature type="transmembrane region" description="Helical" evidence="3">
    <location>
        <begin position="97"/>
        <end position="115"/>
    </location>
</feature>
<evidence type="ECO:0000256" key="4">
    <source>
        <dbReference type="SAM" id="SignalP"/>
    </source>
</evidence>
<keyword evidence="1" id="KW-0175">Coiled coil</keyword>
<feature type="region of interest" description="Disordered" evidence="2">
    <location>
        <begin position="34"/>
        <end position="54"/>
    </location>
</feature>
<proteinExistence type="predicted"/>
<evidence type="ECO:0000256" key="2">
    <source>
        <dbReference type="SAM" id="MobiDB-lite"/>
    </source>
</evidence>
<keyword evidence="3" id="KW-0472">Membrane</keyword>
<organism evidence="5 6">
    <name type="scientific">Desulfacinum hydrothermale DSM 13146</name>
    <dbReference type="NCBI Taxonomy" id="1121390"/>
    <lineage>
        <taxon>Bacteria</taxon>
        <taxon>Pseudomonadati</taxon>
        <taxon>Thermodesulfobacteriota</taxon>
        <taxon>Syntrophobacteria</taxon>
        <taxon>Syntrophobacterales</taxon>
        <taxon>Syntrophobacteraceae</taxon>
        <taxon>Desulfacinum</taxon>
    </lineage>
</organism>
<protein>
    <submittedName>
        <fullName evidence="5">Uncharacterized protein</fullName>
    </submittedName>
</protein>
<keyword evidence="4" id="KW-0732">Signal</keyword>
<feature type="chain" id="PRO_5011963876" evidence="4">
    <location>
        <begin position="30"/>
        <end position="132"/>
    </location>
</feature>
<name>A0A1W1XJG6_9BACT</name>
<keyword evidence="3" id="KW-0812">Transmembrane</keyword>
<sequence>MKGFLFRLSNVLLGALVVLAMLPVLNARAQGAAPLAGPTVGRTPETVQAADKQGKEDREVLAALEAQRREMNQELRQIKRELARLRASRDRVSLHDVVSGVGYIVGLFGVAAFVASRKNASKSPGGTADDAP</sequence>
<dbReference type="AlphaFoldDB" id="A0A1W1XJG6"/>
<dbReference type="STRING" id="1121390.SAMN02746041_01851"/>
<keyword evidence="3" id="KW-1133">Transmembrane helix</keyword>
<dbReference type="EMBL" id="FWXF01000009">
    <property type="protein sequence ID" value="SMC23904.1"/>
    <property type="molecule type" value="Genomic_DNA"/>
</dbReference>
<dbReference type="OrthoDB" id="9795418at2"/>
<evidence type="ECO:0000256" key="1">
    <source>
        <dbReference type="SAM" id="Coils"/>
    </source>
</evidence>
<dbReference type="RefSeq" id="WP_084057600.1">
    <property type="nucleotide sequence ID" value="NZ_FWXF01000009.1"/>
</dbReference>
<reference evidence="5 6" key="1">
    <citation type="submission" date="2017-04" db="EMBL/GenBank/DDBJ databases">
        <authorList>
            <person name="Afonso C.L."/>
            <person name="Miller P.J."/>
            <person name="Scott M.A."/>
            <person name="Spackman E."/>
            <person name="Goraichik I."/>
            <person name="Dimitrov K.M."/>
            <person name="Suarez D.L."/>
            <person name="Swayne D.E."/>
        </authorList>
    </citation>
    <scope>NUCLEOTIDE SEQUENCE [LARGE SCALE GENOMIC DNA]</scope>
    <source>
        <strain evidence="5 6">DSM 13146</strain>
    </source>
</reference>
<feature type="signal peptide" evidence="4">
    <location>
        <begin position="1"/>
        <end position="29"/>
    </location>
</feature>
<accession>A0A1W1XJG6</accession>